<keyword evidence="13" id="KW-1185">Reference proteome</keyword>
<dbReference type="PROSITE" id="PS50893">
    <property type="entry name" value="ABC_TRANSPORTER_2"/>
    <property type="match status" value="1"/>
</dbReference>
<evidence type="ECO:0000313" key="13">
    <source>
        <dbReference type="Proteomes" id="UP000199729"/>
    </source>
</evidence>
<dbReference type="GO" id="GO:0030253">
    <property type="term" value="P:protein secretion by the type I secretion system"/>
    <property type="evidence" value="ECO:0007669"/>
    <property type="project" value="InterPro"/>
</dbReference>
<dbReference type="PROSITE" id="PS50929">
    <property type="entry name" value="ABC_TM1F"/>
    <property type="match status" value="1"/>
</dbReference>
<dbReference type="EMBL" id="CP022423">
    <property type="protein sequence ID" value="ASM76126.1"/>
    <property type="molecule type" value="Genomic_DNA"/>
</dbReference>
<dbReference type="PANTHER" id="PTHR24221">
    <property type="entry name" value="ATP-BINDING CASSETTE SUB-FAMILY B"/>
    <property type="match status" value="1"/>
</dbReference>
<organism evidence="12 13">
    <name type="scientific">Vitreoscilla filiformis</name>
    <dbReference type="NCBI Taxonomy" id="63"/>
    <lineage>
        <taxon>Bacteria</taxon>
        <taxon>Pseudomonadati</taxon>
        <taxon>Pseudomonadota</taxon>
        <taxon>Betaproteobacteria</taxon>
        <taxon>Neisseriales</taxon>
        <taxon>Neisseriaceae</taxon>
        <taxon>Vitreoscilla</taxon>
    </lineage>
</organism>
<dbReference type="PROSITE" id="PS00211">
    <property type="entry name" value="ABC_TRANSPORTER_1"/>
    <property type="match status" value="1"/>
</dbReference>
<dbReference type="PANTHER" id="PTHR24221:SF248">
    <property type="entry name" value="ABC TRANSPORTER TRANSMEMBRANE REGION"/>
    <property type="match status" value="1"/>
</dbReference>
<dbReference type="Pfam" id="PF00005">
    <property type="entry name" value="ABC_tran"/>
    <property type="match status" value="1"/>
</dbReference>
<keyword evidence="4" id="KW-0547">Nucleotide-binding</keyword>
<gene>
    <name evidence="12" type="ORF">VITFI_CDS0347</name>
</gene>
<evidence type="ECO:0000313" key="12">
    <source>
        <dbReference type="EMBL" id="ASM76126.1"/>
    </source>
</evidence>
<feature type="domain" description="ABC transmembrane type-1" evidence="11">
    <location>
        <begin position="22"/>
        <end position="296"/>
    </location>
</feature>
<dbReference type="AlphaFoldDB" id="A0A221KAV0"/>
<feature type="transmembrane region" description="Helical" evidence="9">
    <location>
        <begin position="151"/>
        <end position="169"/>
    </location>
</feature>
<evidence type="ECO:0000256" key="1">
    <source>
        <dbReference type="ARBA" id="ARBA00004651"/>
    </source>
</evidence>
<dbReference type="InterPro" id="IPR039421">
    <property type="entry name" value="Type_1_exporter"/>
</dbReference>
<evidence type="ECO:0000256" key="4">
    <source>
        <dbReference type="ARBA" id="ARBA00022741"/>
    </source>
</evidence>
<dbReference type="SUPFAM" id="SSF90123">
    <property type="entry name" value="ABC transporter transmembrane region"/>
    <property type="match status" value="1"/>
</dbReference>
<accession>A0A221KAV0</accession>
<dbReference type="GO" id="GO:0005886">
    <property type="term" value="C:plasma membrane"/>
    <property type="evidence" value="ECO:0007669"/>
    <property type="project" value="UniProtKB-SubCell"/>
</dbReference>
<dbReference type="Gene3D" id="3.40.50.300">
    <property type="entry name" value="P-loop containing nucleotide triphosphate hydrolases"/>
    <property type="match status" value="1"/>
</dbReference>
<dbReference type="GO" id="GO:0030256">
    <property type="term" value="C:type I protein secretion system complex"/>
    <property type="evidence" value="ECO:0007669"/>
    <property type="project" value="InterPro"/>
</dbReference>
<protein>
    <submittedName>
        <fullName evidence="12">Peptidase</fullName>
    </submittedName>
</protein>
<dbReference type="InterPro" id="IPR003593">
    <property type="entry name" value="AAA+_ATPase"/>
</dbReference>
<dbReference type="Pfam" id="PF00664">
    <property type="entry name" value="ABC_membrane"/>
    <property type="match status" value="1"/>
</dbReference>
<dbReference type="InterPro" id="IPR011527">
    <property type="entry name" value="ABC1_TM_dom"/>
</dbReference>
<dbReference type="SUPFAM" id="SSF52540">
    <property type="entry name" value="P-loop containing nucleoside triphosphate hydrolases"/>
    <property type="match status" value="1"/>
</dbReference>
<dbReference type="Gene3D" id="1.20.1560.10">
    <property type="entry name" value="ABC transporter type 1, transmembrane domain"/>
    <property type="match status" value="1"/>
</dbReference>
<feature type="transmembrane region" description="Helical" evidence="9">
    <location>
        <begin position="52"/>
        <end position="72"/>
    </location>
</feature>
<keyword evidence="5" id="KW-0067">ATP-binding</keyword>
<evidence type="ECO:0000256" key="9">
    <source>
        <dbReference type="SAM" id="Phobius"/>
    </source>
</evidence>
<evidence type="ECO:0000259" key="11">
    <source>
        <dbReference type="PROSITE" id="PS50929"/>
    </source>
</evidence>
<feature type="compositionally biased region" description="Low complexity" evidence="8">
    <location>
        <begin position="567"/>
        <end position="576"/>
    </location>
</feature>
<dbReference type="GO" id="GO:0005524">
    <property type="term" value="F:ATP binding"/>
    <property type="evidence" value="ECO:0007669"/>
    <property type="project" value="UniProtKB-KW"/>
</dbReference>
<feature type="transmembrane region" description="Helical" evidence="9">
    <location>
        <begin position="250"/>
        <end position="277"/>
    </location>
</feature>
<dbReference type="InterPro" id="IPR017871">
    <property type="entry name" value="ABC_transporter-like_CS"/>
</dbReference>
<reference evidence="12 13" key="1">
    <citation type="submission" date="2017-07" db="EMBL/GenBank/DDBJ databases">
        <title>Complete Genome Sequence of the cosmetic ferment Vitreoscilla filiformis (ATCC15551).</title>
        <authorList>
            <person name="Contreras S."/>
            <person name="Sagory-Zalkind P."/>
            <person name="Blanquart H."/>
            <person name="Iltis A."/>
            <person name="Morand S.C."/>
        </authorList>
    </citation>
    <scope>NUCLEOTIDE SEQUENCE [LARGE SCALE GENOMIC DNA]</scope>
    <source>
        <strain evidence="12 13">ATCC 15551</strain>
    </source>
</reference>
<comment type="subcellular location">
    <subcellularLocation>
        <location evidence="1">Cell membrane</location>
        <topology evidence="1">Multi-pass membrane protein</topology>
    </subcellularLocation>
</comment>
<evidence type="ECO:0000256" key="8">
    <source>
        <dbReference type="SAM" id="MobiDB-lite"/>
    </source>
</evidence>
<dbReference type="InterPro" id="IPR003439">
    <property type="entry name" value="ABC_transporter-like_ATP-bd"/>
</dbReference>
<dbReference type="KEGG" id="vff:VITFI_CDS0347"/>
<sequence length="586" mass="63147">MSRFIVMTDLAVFLRQRLRWPALFSLAINLALLAPSIYMLQVYDRVLVTRSIETLVMLTILTGVTLAAFGALDQVRSRLLSLVGMSLEQRFGPTLLSHLIVTNARQTTTAADDGLKDLSTLRNFLSGTPVVALFDAPWAVVYVLLIAAFDWRLGLLAIVSVLVLLWLTWSNNQRTRSGLDGTLKEMRAAGRWADRCLANAEVVTALGMSDTLSRRWAEQTASVHDRNLTMGSRTGVLSASTRTLRQMVQVLMMALGAWLVIHEGASSGVMLATTIILGRALAPIEQIIGSWSAFTEARLAFGRLDELLAKPPEGVVATTLPRPQGHLKVEGLTHVTPDSQRILLRQVSFDAAPGEIVALVGGSGAGKTTLARLLVGVLRPSAGVVRLDGADIRQYDPRVLGPALGYLPQDVELFSGTVAENIARFTQTPENDCAEAVIAAAKAAGVHELILRFPQGYDTQVGEGGRRLSGGQRQRVALARALYQAPAVVVLDEPDASLDSEGEDALMHALQGLKQRGTTVVAVTQRRRLLGVADKVIVMRDGQVERTATQAQLQAQAQQAQQSQVAAAQRSAAVVAHPHQSRGQTA</sequence>
<evidence type="ECO:0000259" key="10">
    <source>
        <dbReference type="PROSITE" id="PS50893"/>
    </source>
</evidence>
<keyword evidence="2" id="KW-1003">Cell membrane</keyword>
<keyword evidence="7 9" id="KW-0472">Membrane</keyword>
<keyword evidence="3 9" id="KW-0812">Transmembrane</keyword>
<keyword evidence="6 9" id="KW-1133">Transmembrane helix</keyword>
<feature type="domain" description="ABC transporter" evidence="10">
    <location>
        <begin position="327"/>
        <end position="566"/>
    </location>
</feature>
<dbReference type="GO" id="GO:0140359">
    <property type="term" value="F:ABC-type transporter activity"/>
    <property type="evidence" value="ECO:0007669"/>
    <property type="project" value="InterPro"/>
</dbReference>
<name>A0A221KAV0_VITFI</name>
<proteinExistence type="predicted"/>
<evidence type="ECO:0000256" key="7">
    <source>
        <dbReference type="ARBA" id="ARBA00023136"/>
    </source>
</evidence>
<evidence type="ECO:0000256" key="3">
    <source>
        <dbReference type="ARBA" id="ARBA00022692"/>
    </source>
</evidence>
<evidence type="ECO:0000256" key="2">
    <source>
        <dbReference type="ARBA" id="ARBA00022475"/>
    </source>
</evidence>
<feature type="transmembrane region" description="Helical" evidence="9">
    <location>
        <begin position="20"/>
        <end position="40"/>
    </location>
</feature>
<evidence type="ECO:0000256" key="5">
    <source>
        <dbReference type="ARBA" id="ARBA00022840"/>
    </source>
</evidence>
<dbReference type="GO" id="GO:0016887">
    <property type="term" value="F:ATP hydrolysis activity"/>
    <property type="evidence" value="ECO:0007669"/>
    <property type="project" value="InterPro"/>
</dbReference>
<dbReference type="InterPro" id="IPR036640">
    <property type="entry name" value="ABC1_TM_sf"/>
</dbReference>
<dbReference type="Proteomes" id="UP000199729">
    <property type="component" value="Chromosome"/>
</dbReference>
<dbReference type="NCBIfam" id="TIGR01842">
    <property type="entry name" value="type_I_sec_PrtD"/>
    <property type="match status" value="1"/>
</dbReference>
<feature type="transmembrane region" description="Helical" evidence="9">
    <location>
        <begin position="124"/>
        <end position="145"/>
    </location>
</feature>
<dbReference type="SMART" id="SM00382">
    <property type="entry name" value="AAA"/>
    <property type="match status" value="1"/>
</dbReference>
<dbReference type="GO" id="GO:0034040">
    <property type="term" value="F:ATPase-coupled lipid transmembrane transporter activity"/>
    <property type="evidence" value="ECO:0007669"/>
    <property type="project" value="TreeGrafter"/>
</dbReference>
<feature type="region of interest" description="Disordered" evidence="8">
    <location>
        <begin position="567"/>
        <end position="586"/>
    </location>
</feature>
<dbReference type="InterPro" id="IPR010128">
    <property type="entry name" value="ATPase_T1SS_PrtD-like"/>
</dbReference>
<dbReference type="InterPro" id="IPR027417">
    <property type="entry name" value="P-loop_NTPase"/>
</dbReference>
<evidence type="ECO:0000256" key="6">
    <source>
        <dbReference type="ARBA" id="ARBA00022989"/>
    </source>
</evidence>